<evidence type="ECO:0000259" key="5">
    <source>
        <dbReference type="PROSITE" id="PS51296"/>
    </source>
</evidence>
<dbReference type="Pfam" id="PF00355">
    <property type="entry name" value="Rieske"/>
    <property type="match status" value="1"/>
</dbReference>
<dbReference type="GO" id="GO:0051537">
    <property type="term" value="F:2 iron, 2 sulfur cluster binding"/>
    <property type="evidence" value="ECO:0007669"/>
    <property type="project" value="UniProtKB-KW"/>
</dbReference>
<dbReference type="Gene3D" id="2.102.10.10">
    <property type="entry name" value="Rieske [2Fe-2S] iron-sulphur domain"/>
    <property type="match status" value="1"/>
</dbReference>
<accession>A0A3D9IZM7</accession>
<dbReference type="GO" id="GO:0016705">
    <property type="term" value="F:oxidoreductase activity, acting on paired donors, with incorporation or reduction of molecular oxygen"/>
    <property type="evidence" value="ECO:0007669"/>
    <property type="project" value="UniProtKB-ARBA"/>
</dbReference>
<evidence type="ECO:0000256" key="4">
    <source>
        <dbReference type="ARBA" id="ARBA00023014"/>
    </source>
</evidence>
<keyword evidence="4" id="KW-0411">Iron-sulfur</keyword>
<dbReference type="RefSeq" id="WP_181917846.1">
    <property type="nucleotide sequence ID" value="NZ_QRDZ01000018.1"/>
</dbReference>
<sequence length="104" mass="11900">MSEELYPIDLGPVIQYEILPAEITAEDSPYWLVRSAEGVYRLLLAVCPHAGGDIRPHEDIFYCPLHFWTFHGETGACLTLSDRRLAYRQVIERNGRLYAAAKFD</sequence>
<dbReference type="AlphaFoldDB" id="A0A3D9IZM7"/>
<feature type="domain" description="Rieske" evidence="5">
    <location>
        <begin position="10"/>
        <end position="99"/>
    </location>
</feature>
<proteinExistence type="predicted"/>
<dbReference type="GO" id="GO:0046872">
    <property type="term" value="F:metal ion binding"/>
    <property type="evidence" value="ECO:0007669"/>
    <property type="project" value="UniProtKB-KW"/>
</dbReference>
<dbReference type="CDD" id="cd03467">
    <property type="entry name" value="Rieske"/>
    <property type="match status" value="1"/>
</dbReference>
<evidence type="ECO:0000256" key="2">
    <source>
        <dbReference type="ARBA" id="ARBA00022723"/>
    </source>
</evidence>
<name>A0A3D9IZM7_9BACL</name>
<keyword evidence="7" id="KW-1185">Reference proteome</keyword>
<keyword evidence="1" id="KW-0001">2Fe-2S</keyword>
<evidence type="ECO:0000313" key="6">
    <source>
        <dbReference type="EMBL" id="RED66516.1"/>
    </source>
</evidence>
<keyword evidence="2" id="KW-0479">Metal-binding</keyword>
<gene>
    <name evidence="6" type="ORF">DFP98_118140</name>
</gene>
<evidence type="ECO:0000256" key="1">
    <source>
        <dbReference type="ARBA" id="ARBA00022714"/>
    </source>
</evidence>
<evidence type="ECO:0000313" key="7">
    <source>
        <dbReference type="Proteomes" id="UP000256977"/>
    </source>
</evidence>
<comment type="caution">
    <text evidence="6">The sequence shown here is derived from an EMBL/GenBank/DDBJ whole genome shotgun (WGS) entry which is preliminary data.</text>
</comment>
<protein>
    <submittedName>
        <fullName evidence="6">Rieske-like 2Fe-2S protein</fullName>
    </submittedName>
</protein>
<organism evidence="6 7">
    <name type="scientific">Cohnella phaseoli</name>
    <dbReference type="NCBI Taxonomy" id="456490"/>
    <lineage>
        <taxon>Bacteria</taxon>
        <taxon>Bacillati</taxon>
        <taxon>Bacillota</taxon>
        <taxon>Bacilli</taxon>
        <taxon>Bacillales</taxon>
        <taxon>Paenibacillaceae</taxon>
        <taxon>Cohnella</taxon>
    </lineage>
</organism>
<dbReference type="Proteomes" id="UP000256977">
    <property type="component" value="Unassembled WGS sequence"/>
</dbReference>
<dbReference type="InterPro" id="IPR017941">
    <property type="entry name" value="Rieske_2Fe-2S"/>
</dbReference>
<evidence type="ECO:0000256" key="3">
    <source>
        <dbReference type="ARBA" id="ARBA00023004"/>
    </source>
</evidence>
<dbReference type="SUPFAM" id="SSF50022">
    <property type="entry name" value="ISP domain"/>
    <property type="match status" value="1"/>
</dbReference>
<dbReference type="InterPro" id="IPR036922">
    <property type="entry name" value="Rieske_2Fe-2S_sf"/>
</dbReference>
<dbReference type="EMBL" id="QRDZ01000018">
    <property type="protein sequence ID" value="RED66516.1"/>
    <property type="molecule type" value="Genomic_DNA"/>
</dbReference>
<dbReference type="GO" id="GO:0004497">
    <property type="term" value="F:monooxygenase activity"/>
    <property type="evidence" value="ECO:0007669"/>
    <property type="project" value="UniProtKB-ARBA"/>
</dbReference>
<dbReference type="PROSITE" id="PS51296">
    <property type="entry name" value="RIESKE"/>
    <property type="match status" value="1"/>
</dbReference>
<keyword evidence="3" id="KW-0408">Iron</keyword>
<reference evidence="6 7" key="1">
    <citation type="submission" date="2018-07" db="EMBL/GenBank/DDBJ databases">
        <title>Genomic Encyclopedia of Type Strains, Phase III (KMG-III): the genomes of soil and plant-associated and newly described type strains.</title>
        <authorList>
            <person name="Whitman W."/>
        </authorList>
    </citation>
    <scope>NUCLEOTIDE SEQUENCE [LARGE SCALE GENOMIC DNA]</scope>
    <source>
        <strain evidence="6 7">CECT 7287</strain>
    </source>
</reference>